<gene>
    <name evidence="1" type="ORF">UFOVP135_43</name>
</gene>
<sequence>MQRRTSKDKRYKKSVWTQNQKLQAVSTYLMLGNMAETAIVTGIPLPTLKLWKQMDWFKEFSLQLKTEDVQQMDSNLKRVINKALKATENRIDHGDAQFDQRTGDIVRVPIKAHVALKITTDLLSKQQKLDENPINKEEVEKTIDERLLKLSAEFAKFAGNKTQAAVPIDVEAKVVSNV</sequence>
<dbReference type="EMBL" id="LR796254">
    <property type="protein sequence ID" value="CAB4131963.1"/>
    <property type="molecule type" value="Genomic_DNA"/>
</dbReference>
<organism evidence="1">
    <name type="scientific">uncultured Caudovirales phage</name>
    <dbReference type="NCBI Taxonomy" id="2100421"/>
    <lineage>
        <taxon>Viruses</taxon>
        <taxon>Duplodnaviria</taxon>
        <taxon>Heunggongvirae</taxon>
        <taxon>Uroviricota</taxon>
        <taxon>Caudoviricetes</taxon>
        <taxon>Peduoviridae</taxon>
        <taxon>Maltschvirus</taxon>
        <taxon>Maltschvirus maltsch</taxon>
    </lineage>
</organism>
<proteinExistence type="predicted"/>
<reference evidence="1" key="1">
    <citation type="submission" date="2020-04" db="EMBL/GenBank/DDBJ databases">
        <authorList>
            <person name="Chiriac C."/>
            <person name="Salcher M."/>
            <person name="Ghai R."/>
            <person name="Kavagutti S V."/>
        </authorList>
    </citation>
    <scope>NUCLEOTIDE SEQUENCE</scope>
</reference>
<accession>A0A6J5LFB9</accession>
<name>A0A6J5LFB9_9CAUD</name>
<evidence type="ECO:0008006" key="2">
    <source>
        <dbReference type="Google" id="ProtNLM"/>
    </source>
</evidence>
<evidence type="ECO:0000313" key="1">
    <source>
        <dbReference type="EMBL" id="CAB4131963.1"/>
    </source>
</evidence>
<protein>
    <recommendedName>
        <fullName evidence="2">Terminase small subunit</fullName>
    </recommendedName>
</protein>